<feature type="domain" description="Zinc finger CGNR" evidence="2">
    <location>
        <begin position="209"/>
        <end position="252"/>
    </location>
</feature>
<feature type="compositionally biased region" description="Low complexity" evidence="1">
    <location>
        <begin position="130"/>
        <end position="147"/>
    </location>
</feature>
<gene>
    <name evidence="3" type="ORF">ACFY05_11485</name>
</gene>
<dbReference type="RefSeq" id="WP_387341855.1">
    <property type="nucleotide sequence ID" value="NZ_JBIAXI010000006.1"/>
</dbReference>
<dbReference type="PANTHER" id="PTHR35525:SF3">
    <property type="entry name" value="BLL6575 PROTEIN"/>
    <property type="match status" value="1"/>
</dbReference>
<keyword evidence="4" id="KW-1185">Reference proteome</keyword>
<dbReference type="InterPro" id="IPR023286">
    <property type="entry name" value="ABATE_dom_sf"/>
</dbReference>
<evidence type="ECO:0000256" key="1">
    <source>
        <dbReference type="SAM" id="MobiDB-lite"/>
    </source>
</evidence>
<dbReference type="Pfam" id="PF07336">
    <property type="entry name" value="ABATE"/>
    <property type="match status" value="1"/>
</dbReference>
<dbReference type="Gene3D" id="1.10.3300.10">
    <property type="entry name" value="Jann2411-like domain"/>
    <property type="match status" value="2"/>
</dbReference>
<evidence type="ECO:0000259" key="2">
    <source>
        <dbReference type="Pfam" id="PF11706"/>
    </source>
</evidence>
<comment type="caution">
    <text evidence="3">The sequence shown here is derived from an EMBL/GenBank/DDBJ whole genome shotgun (WGS) entry which is preliminary data.</text>
</comment>
<accession>A0ABW6V6H0</accession>
<proteinExistence type="predicted"/>
<reference evidence="3 4" key="1">
    <citation type="submission" date="2024-10" db="EMBL/GenBank/DDBJ databases">
        <title>The Natural Products Discovery Center: Release of the First 8490 Sequenced Strains for Exploring Actinobacteria Biosynthetic Diversity.</title>
        <authorList>
            <person name="Kalkreuter E."/>
            <person name="Kautsar S.A."/>
            <person name="Yang D."/>
            <person name="Bader C.D."/>
            <person name="Teijaro C.N."/>
            <person name="Fluegel L."/>
            <person name="Davis C.M."/>
            <person name="Simpson J.R."/>
            <person name="Lauterbach L."/>
            <person name="Steele A.D."/>
            <person name="Gui C."/>
            <person name="Meng S."/>
            <person name="Li G."/>
            <person name="Viehrig K."/>
            <person name="Ye F."/>
            <person name="Su P."/>
            <person name="Kiefer A.F."/>
            <person name="Nichols A."/>
            <person name="Cepeda A.J."/>
            <person name="Yan W."/>
            <person name="Fan B."/>
            <person name="Jiang Y."/>
            <person name="Adhikari A."/>
            <person name="Zheng C.-J."/>
            <person name="Schuster L."/>
            <person name="Cowan T.M."/>
            <person name="Smanski M.J."/>
            <person name="Chevrette M.G."/>
            <person name="De Carvalho L.P.S."/>
            <person name="Shen B."/>
        </authorList>
    </citation>
    <scope>NUCLEOTIDE SEQUENCE [LARGE SCALE GENOMIC DNA]</scope>
    <source>
        <strain evidence="3 4">NPDC001281</strain>
    </source>
</reference>
<dbReference type="EMBL" id="JBIAXI010000006">
    <property type="protein sequence ID" value="MFF4773469.1"/>
    <property type="molecule type" value="Genomic_DNA"/>
</dbReference>
<dbReference type="SUPFAM" id="SSF160904">
    <property type="entry name" value="Jann2411-like"/>
    <property type="match status" value="2"/>
</dbReference>
<dbReference type="Pfam" id="PF11706">
    <property type="entry name" value="zf-CGNR"/>
    <property type="match status" value="1"/>
</dbReference>
<sequence>MTGPAELLRDFVNTYDVESDVDDLASPAELTVWLRERDLIQDTDRAADDDLVLAVRLREGLREALRRNHDATPYEIGEGLEAALAALPLRVTLVGGVPTLEPAAYVRRGAEGLSRTPGPSGAPGDAGTEGVTETPATPGAAPGMPGAQDAVRSSDRPDTADFPGPHDATSSAPGPSGAGAASSEGGARAGLARVAAAIHAAHAEGMWPRLKVCAESTCQWAFIDSSKNRSRSWCSMRVCGNRTKTRAYRARRQTDGSSRVS</sequence>
<evidence type="ECO:0000313" key="3">
    <source>
        <dbReference type="EMBL" id="MFF4773469.1"/>
    </source>
</evidence>
<organism evidence="3 4">
    <name type="scientific">Microtetraspora fusca</name>
    <dbReference type="NCBI Taxonomy" id="1997"/>
    <lineage>
        <taxon>Bacteria</taxon>
        <taxon>Bacillati</taxon>
        <taxon>Actinomycetota</taxon>
        <taxon>Actinomycetes</taxon>
        <taxon>Streptosporangiales</taxon>
        <taxon>Streptosporangiaceae</taxon>
        <taxon>Microtetraspora</taxon>
    </lineage>
</organism>
<dbReference type="InterPro" id="IPR021005">
    <property type="entry name" value="Znf_CGNR"/>
</dbReference>
<feature type="compositionally biased region" description="Low complexity" evidence="1">
    <location>
        <begin position="170"/>
        <end position="185"/>
    </location>
</feature>
<dbReference type="PANTHER" id="PTHR35525">
    <property type="entry name" value="BLL6575 PROTEIN"/>
    <property type="match status" value="1"/>
</dbReference>
<feature type="region of interest" description="Disordered" evidence="1">
    <location>
        <begin position="109"/>
        <end position="185"/>
    </location>
</feature>
<name>A0ABW6V6H0_MICFU</name>
<evidence type="ECO:0000313" key="4">
    <source>
        <dbReference type="Proteomes" id="UP001602119"/>
    </source>
</evidence>
<protein>
    <submittedName>
        <fullName evidence="3">CGNR zinc finger domain-containing protein</fullName>
    </submittedName>
</protein>
<dbReference type="InterPro" id="IPR010852">
    <property type="entry name" value="ABATE"/>
</dbReference>
<dbReference type="Proteomes" id="UP001602119">
    <property type="component" value="Unassembled WGS sequence"/>
</dbReference>